<evidence type="ECO:0000313" key="1">
    <source>
        <dbReference type="EMBL" id="KAL3853909.1"/>
    </source>
</evidence>
<sequence length="279" mass="31926">MSVYGCHYIKIVRSRFKLCYYNLRFKILKCFYVEDYQTFQNCWVNGDSEHNYYQKIFSEYYNDDDSYGRQCTHHHIWHVLSQIDRVCQRNLIINLAQTFRQYNPAFDCSQVSSVHQSTHQVESTTYTPTLPHTPEISTTNTPQTTQTRAVYTCDKYATINSLAHETMFSHPAASECSPNDHRASEALVFHLCSTNDTRSWIKGAAVLENCSQIPLYAPVATFIQDSFNSNGGQAGIFLGCLPNGFKLAAQECFANVTVLHIEKGGLYTRDPSTYHVVLF</sequence>
<protein>
    <submittedName>
        <fullName evidence="1">Uncharacterized protein</fullName>
    </submittedName>
</protein>
<proteinExistence type="predicted"/>
<comment type="caution">
    <text evidence="1">The sequence shown here is derived from an EMBL/GenBank/DDBJ whole genome shotgun (WGS) entry which is preliminary data.</text>
</comment>
<reference evidence="1 2" key="1">
    <citation type="submission" date="2024-11" db="EMBL/GenBank/DDBJ databases">
        <title>Chromosome-level genome assembly of the freshwater bivalve Anodonta woodiana.</title>
        <authorList>
            <person name="Chen X."/>
        </authorList>
    </citation>
    <scope>NUCLEOTIDE SEQUENCE [LARGE SCALE GENOMIC DNA]</scope>
    <source>
        <strain evidence="1">MN2024</strain>
        <tissue evidence="1">Gills</tissue>
    </source>
</reference>
<gene>
    <name evidence="1" type="ORF">ACJMK2_013205</name>
</gene>
<name>A0ABD3UWS9_SINWO</name>
<organism evidence="1 2">
    <name type="scientific">Sinanodonta woodiana</name>
    <name type="common">Chinese pond mussel</name>
    <name type="synonym">Anodonta woodiana</name>
    <dbReference type="NCBI Taxonomy" id="1069815"/>
    <lineage>
        <taxon>Eukaryota</taxon>
        <taxon>Metazoa</taxon>
        <taxon>Spiralia</taxon>
        <taxon>Lophotrochozoa</taxon>
        <taxon>Mollusca</taxon>
        <taxon>Bivalvia</taxon>
        <taxon>Autobranchia</taxon>
        <taxon>Heteroconchia</taxon>
        <taxon>Palaeoheterodonta</taxon>
        <taxon>Unionida</taxon>
        <taxon>Unionoidea</taxon>
        <taxon>Unionidae</taxon>
        <taxon>Unioninae</taxon>
        <taxon>Sinanodonta</taxon>
    </lineage>
</organism>
<dbReference type="Proteomes" id="UP001634394">
    <property type="component" value="Unassembled WGS sequence"/>
</dbReference>
<accession>A0ABD3UWS9</accession>
<keyword evidence="2" id="KW-1185">Reference proteome</keyword>
<dbReference type="AlphaFoldDB" id="A0ABD3UWS9"/>
<dbReference type="EMBL" id="JBJQND010000014">
    <property type="protein sequence ID" value="KAL3853909.1"/>
    <property type="molecule type" value="Genomic_DNA"/>
</dbReference>
<evidence type="ECO:0000313" key="2">
    <source>
        <dbReference type="Proteomes" id="UP001634394"/>
    </source>
</evidence>